<evidence type="ECO:0000313" key="4">
    <source>
        <dbReference type="EMBL" id="KAF7349383.1"/>
    </source>
</evidence>
<dbReference type="PANTHER" id="PTHR48104:SF30">
    <property type="entry name" value="METACASPASE-1"/>
    <property type="match status" value="1"/>
</dbReference>
<comment type="similarity">
    <text evidence="1">Belongs to the peptidase C14B family.</text>
</comment>
<gene>
    <name evidence="4" type="ORF">MSAN_01728100</name>
</gene>
<protein>
    <submittedName>
        <fullName evidence="4">Metacaspase type II</fullName>
    </submittedName>
</protein>
<dbReference type="Proteomes" id="UP000623467">
    <property type="component" value="Unassembled WGS sequence"/>
</dbReference>
<feature type="domain" description="Peptidase C14 caspase" evidence="3">
    <location>
        <begin position="33"/>
        <end position="171"/>
    </location>
</feature>
<dbReference type="GO" id="GO:0005737">
    <property type="term" value="C:cytoplasm"/>
    <property type="evidence" value="ECO:0007669"/>
    <property type="project" value="TreeGrafter"/>
</dbReference>
<evidence type="ECO:0000259" key="3">
    <source>
        <dbReference type="Pfam" id="PF00656"/>
    </source>
</evidence>
<dbReference type="Gene3D" id="3.40.50.12660">
    <property type="match status" value="1"/>
</dbReference>
<evidence type="ECO:0000256" key="2">
    <source>
        <dbReference type="SAM" id="MobiDB-lite"/>
    </source>
</evidence>
<dbReference type="Pfam" id="PF00656">
    <property type="entry name" value="Peptidase_C14"/>
    <property type="match status" value="1"/>
</dbReference>
<dbReference type="AlphaFoldDB" id="A0A8H6XW99"/>
<feature type="region of interest" description="Disordered" evidence="2">
    <location>
        <begin position="178"/>
        <end position="201"/>
    </location>
</feature>
<comment type="caution">
    <text evidence="4">The sequence shown here is derived from an EMBL/GenBank/DDBJ whole genome shotgun (WGS) entry which is preliminary data.</text>
</comment>
<keyword evidence="5" id="KW-1185">Reference proteome</keyword>
<dbReference type="InterPro" id="IPR050452">
    <property type="entry name" value="Metacaspase"/>
</dbReference>
<dbReference type="GO" id="GO:0004197">
    <property type="term" value="F:cysteine-type endopeptidase activity"/>
    <property type="evidence" value="ECO:0007669"/>
    <property type="project" value="InterPro"/>
</dbReference>
<name>A0A8H6XW99_9AGAR</name>
<accession>A0A8H6XW99</accession>
<dbReference type="OrthoDB" id="3223806at2759"/>
<dbReference type="GO" id="GO:0006508">
    <property type="term" value="P:proteolysis"/>
    <property type="evidence" value="ECO:0007669"/>
    <property type="project" value="InterPro"/>
</dbReference>
<proteinExistence type="inferred from homology"/>
<organism evidence="4 5">
    <name type="scientific">Mycena sanguinolenta</name>
    <dbReference type="NCBI Taxonomy" id="230812"/>
    <lineage>
        <taxon>Eukaryota</taxon>
        <taxon>Fungi</taxon>
        <taxon>Dikarya</taxon>
        <taxon>Basidiomycota</taxon>
        <taxon>Agaricomycotina</taxon>
        <taxon>Agaricomycetes</taxon>
        <taxon>Agaricomycetidae</taxon>
        <taxon>Agaricales</taxon>
        <taxon>Marasmiineae</taxon>
        <taxon>Mycenaceae</taxon>
        <taxon>Mycena</taxon>
    </lineage>
</organism>
<evidence type="ECO:0000256" key="1">
    <source>
        <dbReference type="ARBA" id="ARBA00009005"/>
    </source>
</evidence>
<reference evidence="4" key="1">
    <citation type="submission" date="2020-05" db="EMBL/GenBank/DDBJ databases">
        <title>Mycena genomes resolve the evolution of fungal bioluminescence.</title>
        <authorList>
            <person name="Tsai I.J."/>
        </authorList>
    </citation>
    <scope>NUCLEOTIDE SEQUENCE</scope>
    <source>
        <strain evidence="4">160909Yilan</strain>
    </source>
</reference>
<sequence length="201" mass="22110">MSYRAQALSPATDQECEPSAINPCARVEGQSYKALLIGIRGFPELTGPHKDVEAVRALLMDHYDYRAADVTILIDDDGATGNLQPTRANILKAIGDLVKDAKAGDHIYFHYCGHSMQIPNRSNREEKEGCLIPSDGEKQRILDHELIAVLVRPLPARCQLVAVLDTCYSRSPPKSRALSVQSCHGGPDLPVRGHQVRSRTM</sequence>
<dbReference type="InterPro" id="IPR011600">
    <property type="entry name" value="Pept_C14_caspase"/>
</dbReference>
<evidence type="ECO:0000313" key="5">
    <source>
        <dbReference type="Proteomes" id="UP000623467"/>
    </source>
</evidence>
<dbReference type="EMBL" id="JACAZH010000016">
    <property type="protein sequence ID" value="KAF7349383.1"/>
    <property type="molecule type" value="Genomic_DNA"/>
</dbReference>
<dbReference type="PANTHER" id="PTHR48104">
    <property type="entry name" value="METACASPASE-4"/>
    <property type="match status" value="1"/>
</dbReference>